<protein>
    <submittedName>
        <fullName evidence="2">DUF58 domain-containing protein</fullName>
    </submittedName>
</protein>
<comment type="caution">
    <text evidence="2">The sequence shown here is derived from an EMBL/GenBank/DDBJ whole genome shotgun (WGS) entry which is preliminary data.</text>
</comment>
<dbReference type="RefSeq" id="WP_230274589.1">
    <property type="nucleotide sequence ID" value="NZ_JAJKFW010000025.1"/>
</dbReference>
<name>A0ABS8NLF0_9BACT</name>
<dbReference type="Pfam" id="PF01882">
    <property type="entry name" value="DUF58"/>
    <property type="match status" value="1"/>
</dbReference>
<dbReference type="EMBL" id="JAJKFW010000025">
    <property type="protein sequence ID" value="MCC9643633.1"/>
    <property type="molecule type" value="Genomic_DNA"/>
</dbReference>
<evidence type="ECO:0000313" key="3">
    <source>
        <dbReference type="Proteomes" id="UP001430306"/>
    </source>
</evidence>
<dbReference type="InterPro" id="IPR002881">
    <property type="entry name" value="DUF58"/>
</dbReference>
<reference evidence="2" key="1">
    <citation type="submission" date="2021-11" db="EMBL/GenBank/DDBJ databases">
        <title>Genome sequence.</title>
        <authorList>
            <person name="Sun Q."/>
        </authorList>
    </citation>
    <scope>NUCLEOTIDE SEQUENCE</scope>
    <source>
        <strain evidence="2">JC740</strain>
    </source>
</reference>
<proteinExistence type="predicted"/>
<organism evidence="2 3">
    <name type="scientific">Rhodopirellula halodulae</name>
    <dbReference type="NCBI Taxonomy" id="2894198"/>
    <lineage>
        <taxon>Bacteria</taxon>
        <taxon>Pseudomonadati</taxon>
        <taxon>Planctomycetota</taxon>
        <taxon>Planctomycetia</taxon>
        <taxon>Pirellulales</taxon>
        <taxon>Pirellulaceae</taxon>
        <taxon>Rhodopirellula</taxon>
    </lineage>
</organism>
<dbReference type="PANTHER" id="PTHR33608:SF12">
    <property type="entry name" value="DUF58 DOMAIN-CONTAINING PROTEIN"/>
    <property type="match status" value="1"/>
</dbReference>
<feature type="domain" description="DUF58" evidence="1">
    <location>
        <begin position="51"/>
        <end position="239"/>
    </location>
</feature>
<evidence type="ECO:0000313" key="2">
    <source>
        <dbReference type="EMBL" id="MCC9643633.1"/>
    </source>
</evidence>
<evidence type="ECO:0000259" key="1">
    <source>
        <dbReference type="Pfam" id="PF01882"/>
    </source>
</evidence>
<dbReference type="Proteomes" id="UP001430306">
    <property type="component" value="Unassembled WGS sequence"/>
</dbReference>
<gene>
    <name evidence="2" type="ORF">LOC71_15210</name>
</gene>
<dbReference type="PANTHER" id="PTHR33608">
    <property type="entry name" value="BLL2464 PROTEIN"/>
    <property type="match status" value="1"/>
</dbReference>
<keyword evidence="3" id="KW-1185">Reference proteome</keyword>
<sequence>MSARVTVSLEDLLKCKADARGFSLTPRQPVGSLLAGRHASRLRGRGLSFEELRSYRQGDDIRLMDWKATARLRSPHLRVYSEERERPVLMLVDQRQPMFFGSQVAMKSVVAAELAAIGAWRSLSSGDRVGGLVFNENEIAEVRPHRSQSRVLHFLHQLVRLNQKLASEIPSDQNPSNRSPITLNQVLENASRIARHDHLVILVSDLDGADEETSRLVTRIAAHNDVLVVAVYDPLGIRMNGAPGMIASDGGTNFEIPDRASFPDEFQHAFGEVLSHWRDVFRSLRIPLMPLTTARPVAEQIRALFGNTAS</sequence>
<accession>A0ABS8NLF0</accession>